<gene>
    <name evidence="3" type="ORF">C1G86_1353</name>
    <name evidence="2" type="ORF">C1G87_1324</name>
    <name evidence="1" type="ORF">Dm11a5_1294</name>
</gene>
<evidence type="ECO:0000313" key="2">
    <source>
        <dbReference type="EMBL" id="RAL69049.1"/>
    </source>
</evidence>
<proteinExistence type="predicted"/>
<evidence type="ECO:0000313" key="5">
    <source>
        <dbReference type="Proteomes" id="UP000248786"/>
    </source>
</evidence>
<dbReference type="EMBL" id="QGLD01000011">
    <property type="protein sequence ID" value="RAL70412.1"/>
    <property type="molecule type" value="Genomic_DNA"/>
</dbReference>
<protein>
    <submittedName>
        <fullName evidence="1">Uncharacterized protein</fullName>
    </submittedName>
</protein>
<evidence type="ECO:0000313" key="1">
    <source>
        <dbReference type="EMBL" id="AMU87120.1"/>
    </source>
</evidence>
<dbReference type="RefSeq" id="WP_011309819.1">
    <property type="nucleotide sequence ID" value="NZ_CP011127.1"/>
</dbReference>
<dbReference type="Proteomes" id="UP000249146">
    <property type="component" value="Unassembled WGS sequence"/>
</dbReference>
<accession>A0A142VBA7</accession>
<evidence type="ECO:0000313" key="6">
    <source>
        <dbReference type="Proteomes" id="UP000249146"/>
    </source>
</evidence>
<dbReference type="EMBL" id="QGLC01000013">
    <property type="protein sequence ID" value="RAL69049.1"/>
    <property type="molecule type" value="Genomic_DNA"/>
</dbReference>
<dbReference type="PATRIC" id="fig|61435.13.peg.1315"/>
<dbReference type="EMBL" id="CP011127">
    <property type="protein sequence ID" value="AMU87120.1"/>
    <property type="molecule type" value="Genomic_DNA"/>
</dbReference>
<name>A0A142VBA7_9CHLR</name>
<reference evidence="1 4" key="1">
    <citation type="submission" date="2015-03" db="EMBL/GenBank/DDBJ databases">
        <title>Genomic characterization of Dehalococcoides mccartyi strain 11a5, an unusal plasmid-containing chloroethene dechlorinator.</title>
        <authorList>
            <person name="Zhao S."/>
            <person name="Ding C."/>
            <person name="He J."/>
        </authorList>
    </citation>
    <scope>NUCLEOTIDE SEQUENCE [LARGE SCALE GENOMIC DNA]</scope>
    <source>
        <strain evidence="1 4">11a5</strain>
    </source>
</reference>
<reference evidence="5 6" key="2">
    <citation type="submission" date="2018-05" db="EMBL/GenBank/DDBJ databases">
        <title>Draft genome sequences of Dehalococcoides mccartyi strains RC and KS.</title>
        <authorList>
            <person name="Higgins S.A."/>
            <person name="Padilla-Crespo E."/>
            <person name="Loeffler F.E."/>
        </authorList>
    </citation>
    <scope>NUCLEOTIDE SEQUENCE [LARGE SCALE GENOMIC DNA]</scope>
    <source>
        <strain evidence="3 5">KS</strain>
        <strain evidence="2 6">RC</strain>
    </source>
</reference>
<organism evidence="1 4">
    <name type="scientific">Dehalococcoides mccartyi</name>
    <dbReference type="NCBI Taxonomy" id="61435"/>
    <lineage>
        <taxon>Bacteria</taxon>
        <taxon>Bacillati</taxon>
        <taxon>Chloroflexota</taxon>
        <taxon>Dehalococcoidia</taxon>
        <taxon>Dehalococcoidales</taxon>
        <taxon>Dehalococcoidaceae</taxon>
        <taxon>Dehalococcoides</taxon>
    </lineage>
</organism>
<dbReference type="AlphaFoldDB" id="A0A142VBA7"/>
<sequence length="40" mass="4327">MSENYSAAGAPDVFELSECFRLSSGVFPGKVKDKICARES</sequence>
<dbReference type="Proteomes" id="UP000248786">
    <property type="component" value="Unassembled WGS sequence"/>
</dbReference>
<dbReference type="Proteomes" id="UP000076394">
    <property type="component" value="Chromosome"/>
</dbReference>
<evidence type="ECO:0000313" key="3">
    <source>
        <dbReference type="EMBL" id="RAL70412.1"/>
    </source>
</evidence>
<evidence type="ECO:0000313" key="4">
    <source>
        <dbReference type="Proteomes" id="UP000076394"/>
    </source>
</evidence>